<dbReference type="AlphaFoldDB" id="A0A2Y9R1K2"/>
<feature type="region of interest" description="Disordered" evidence="1">
    <location>
        <begin position="1"/>
        <end position="135"/>
    </location>
</feature>
<dbReference type="GO" id="GO:0005634">
    <property type="term" value="C:nucleus"/>
    <property type="evidence" value="ECO:0007669"/>
    <property type="project" value="TreeGrafter"/>
</dbReference>
<feature type="compositionally biased region" description="Basic and acidic residues" evidence="1">
    <location>
        <begin position="71"/>
        <end position="100"/>
    </location>
</feature>
<dbReference type="KEGG" id="tmu:101349628"/>
<dbReference type="FunCoup" id="A0A2Y9R1K2">
    <property type="interactions" value="55"/>
</dbReference>
<sequence length="190" mass="20618">MGGSAPPTGGGGGVHEDGGPEISDNSTSYRTEDSAQRVLPGPPFRFRSHGVVTREESGEEQKKGPAYSVSKSKEKAPERPSLEARQADTEPRDSIRRSAETPHLGKGTSRCQWPSASSEVEEKPEPAKSSKKKIAIPQIVITRPSNETLLSCSSMEIKEQKTIKEHAGWGPLARHRNPSTVDAYSSKDRE</sequence>
<accession>A0A2Y9R1K2</accession>
<reference evidence="3" key="1">
    <citation type="submission" date="2025-08" db="UniProtKB">
        <authorList>
            <consortium name="RefSeq"/>
        </authorList>
    </citation>
    <scope>IDENTIFICATION</scope>
</reference>
<dbReference type="Pfam" id="PF15382">
    <property type="entry name" value="DUF4609"/>
    <property type="match status" value="1"/>
</dbReference>
<proteinExistence type="predicted"/>
<gene>
    <name evidence="3" type="primary">SPATA33</name>
</gene>
<evidence type="ECO:0000313" key="3">
    <source>
        <dbReference type="RefSeq" id="XP_023588287.1"/>
    </source>
</evidence>
<dbReference type="GeneID" id="101349628"/>
<dbReference type="RefSeq" id="XP_023588287.1">
    <property type="nucleotide sequence ID" value="XM_023732519.1"/>
</dbReference>
<dbReference type="PANTHER" id="PTHR38649">
    <property type="entry name" value="SPERMATOGENESIS-ASSOCIATED PROTEIN 33"/>
    <property type="match status" value="1"/>
</dbReference>
<feature type="region of interest" description="Disordered" evidence="1">
    <location>
        <begin position="168"/>
        <end position="190"/>
    </location>
</feature>
<dbReference type="GO" id="GO:0005737">
    <property type="term" value="C:cytoplasm"/>
    <property type="evidence" value="ECO:0007669"/>
    <property type="project" value="TreeGrafter"/>
</dbReference>
<evidence type="ECO:0000256" key="1">
    <source>
        <dbReference type="SAM" id="MobiDB-lite"/>
    </source>
</evidence>
<name>A0A2Y9R1K2_TRIMA</name>
<keyword evidence="2" id="KW-1185">Reference proteome</keyword>
<organism evidence="2 3">
    <name type="scientific">Trichechus manatus latirostris</name>
    <name type="common">Florida manatee</name>
    <dbReference type="NCBI Taxonomy" id="127582"/>
    <lineage>
        <taxon>Eukaryota</taxon>
        <taxon>Metazoa</taxon>
        <taxon>Chordata</taxon>
        <taxon>Craniata</taxon>
        <taxon>Vertebrata</taxon>
        <taxon>Euteleostomi</taxon>
        <taxon>Mammalia</taxon>
        <taxon>Eutheria</taxon>
        <taxon>Afrotheria</taxon>
        <taxon>Sirenia</taxon>
        <taxon>Trichechidae</taxon>
        <taxon>Trichechus</taxon>
    </lineage>
</organism>
<protein>
    <submittedName>
        <fullName evidence="3">Spermatogenesis-associated protein 33</fullName>
    </submittedName>
</protein>
<dbReference type="InterPro" id="IPR027930">
    <property type="entry name" value="DUF4609"/>
</dbReference>
<dbReference type="Proteomes" id="UP000248480">
    <property type="component" value="Unplaced"/>
</dbReference>
<feature type="compositionally biased region" description="Basic and acidic residues" evidence="1">
    <location>
        <begin position="52"/>
        <end position="63"/>
    </location>
</feature>
<dbReference type="PANTHER" id="PTHR38649:SF1">
    <property type="entry name" value="SPERMATOGENESIS-ASSOCIATED PROTEIN 33"/>
    <property type="match status" value="1"/>
</dbReference>
<dbReference type="InParanoid" id="A0A2Y9R1K2"/>
<dbReference type="CTD" id="124045"/>
<evidence type="ECO:0000313" key="2">
    <source>
        <dbReference type="Proteomes" id="UP000248480"/>
    </source>
</evidence>
<feature type="compositionally biased region" description="Gly residues" evidence="1">
    <location>
        <begin position="1"/>
        <end position="13"/>
    </location>
</feature>